<dbReference type="PANTHER" id="PTHR30582:SF2">
    <property type="entry name" value="L,D-TRANSPEPTIDASE YCIB-RELATED"/>
    <property type="match status" value="1"/>
</dbReference>
<protein>
    <submittedName>
        <fullName evidence="11">Ig-like domain-containing protein</fullName>
    </submittedName>
</protein>
<dbReference type="EMBL" id="JBIHMK010000012">
    <property type="protein sequence ID" value="MFH0247672.1"/>
    <property type="molecule type" value="Genomic_DNA"/>
</dbReference>
<evidence type="ECO:0000256" key="4">
    <source>
        <dbReference type="ARBA" id="ARBA00022984"/>
    </source>
</evidence>
<dbReference type="CDD" id="cd16913">
    <property type="entry name" value="YkuD_like"/>
    <property type="match status" value="1"/>
</dbReference>
<dbReference type="Gene3D" id="2.40.440.10">
    <property type="entry name" value="L,D-transpeptidase catalytic domain-like"/>
    <property type="match status" value="1"/>
</dbReference>
<dbReference type="PANTHER" id="PTHR30582">
    <property type="entry name" value="L,D-TRANSPEPTIDASE"/>
    <property type="match status" value="1"/>
</dbReference>
<evidence type="ECO:0000256" key="6">
    <source>
        <dbReference type="ARBA" id="ARBA00023316"/>
    </source>
</evidence>
<dbReference type="InterPro" id="IPR041280">
    <property type="entry name" value="Big_10"/>
</dbReference>
<dbReference type="SUPFAM" id="SSF141523">
    <property type="entry name" value="L,D-transpeptidase catalytic domain-like"/>
    <property type="match status" value="1"/>
</dbReference>
<gene>
    <name evidence="11" type="ORF">ACG5V6_05545</name>
</gene>
<dbReference type="Pfam" id="PF17964">
    <property type="entry name" value="Big_10"/>
    <property type="match status" value="1"/>
</dbReference>
<keyword evidence="2" id="KW-0808">Transferase</keyword>
<dbReference type="Gene3D" id="2.60.40.3780">
    <property type="match status" value="1"/>
</dbReference>
<dbReference type="Gene3D" id="2.60.40.3710">
    <property type="match status" value="1"/>
</dbReference>
<feature type="compositionally biased region" description="Basic and acidic residues" evidence="8">
    <location>
        <begin position="46"/>
        <end position="65"/>
    </location>
</feature>
<organism evidence="11 12">
    <name type="scientific">Streptomyces chitinivorans</name>
    <dbReference type="NCBI Taxonomy" id="1257027"/>
    <lineage>
        <taxon>Bacteria</taxon>
        <taxon>Bacillati</taxon>
        <taxon>Actinomycetota</taxon>
        <taxon>Actinomycetes</taxon>
        <taxon>Kitasatosporales</taxon>
        <taxon>Streptomycetaceae</taxon>
        <taxon>Streptomyces</taxon>
    </lineage>
</organism>
<keyword evidence="6 7" id="KW-0961">Cell wall biogenesis/degradation</keyword>
<proteinExistence type="predicted"/>
<feature type="active site" description="Proton donor/acceptor" evidence="7">
    <location>
        <position position="347"/>
    </location>
</feature>
<evidence type="ECO:0000313" key="12">
    <source>
        <dbReference type="Proteomes" id="UP001607069"/>
    </source>
</evidence>
<evidence type="ECO:0000256" key="8">
    <source>
        <dbReference type="SAM" id="MobiDB-lite"/>
    </source>
</evidence>
<feature type="domain" description="L,D-TPase catalytic" evidence="10">
    <location>
        <begin position="262"/>
        <end position="398"/>
    </location>
</feature>
<feature type="compositionally biased region" description="Gly residues" evidence="8">
    <location>
        <begin position="33"/>
        <end position="43"/>
    </location>
</feature>
<evidence type="ECO:0000256" key="3">
    <source>
        <dbReference type="ARBA" id="ARBA00022960"/>
    </source>
</evidence>
<keyword evidence="5" id="KW-0012">Acyltransferase</keyword>
<accession>A0ABW7HP73</accession>
<evidence type="ECO:0000313" key="11">
    <source>
        <dbReference type="EMBL" id="MFH0247672.1"/>
    </source>
</evidence>
<sequence length="427" mass="45170">MEKRVMRDGKRRRSVVAAAALLSGVLTLSACGGESGSTGGGSDAGPAKKPEKEQAQVDKAAAEKASDARIVITPKDGADNASIHAAKVAVKDGKLTSVTMKAAATGQEVEGTLAADGSGWKPNGQLERATRYTISAEAEDSEGRKALENATFTTVSPDNSFIGYFTPEDGSTVGVGMPVSLNFDKGITDKKAVQAAIEVNTTSGQEVVGHWFSDTRLDFRPKDYWKAGSKVTVDLNLDGVEGAEGVTGIQDKSFSFTVGRSQISTVDVKTKTMEVVRDGKTVKTFKISAGAPETPTYNGQMVISEKYKETRMNGATVGFTDDDGKGEYDIPDVPHAMRLSTSGTFIHGNYWGADSVFGNVNTSHGCVGLNDVQGADDPSQDGAWFFDNSLLGDVVIVKNSPDKQITPDNGLNGWNMSWEDWKAGSAL</sequence>
<dbReference type="RefSeq" id="WP_279952235.1">
    <property type="nucleotide sequence ID" value="NZ_BAABEN010000003.1"/>
</dbReference>
<evidence type="ECO:0000259" key="10">
    <source>
        <dbReference type="PROSITE" id="PS52029"/>
    </source>
</evidence>
<dbReference type="Pfam" id="PF03734">
    <property type="entry name" value="YkuD"/>
    <property type="match status" value="1"/>
</dbReference>
<evidence type="ECO:0000256" key="5">
    <source>
        <dbReference type="ARBA" id="ARBA00023315"/>
    </source>
</evidence>
<keyword evidence="9" id="KW-0732">Signal</keyword>
<comment type="caution">
    <text evidence="11">The sequence shown here is derived from an EMBL/GenBank/DDBJ whole genome shotgun (WGS) entry which is preliminary data.</text>
</comment>
<evidence type="ECO:0000256" key="9">
    <source>
        <dbReference type="SAM" id="SignalP"/>
    </source>
</evidence>
<keyword evidence="12" id="KW-1185">Reference proteome</keyword>
<dbReference type="InterPro" id="IPR005490">
    <property type="entry name" value="LD_TPept_cat_dom"/>
</dbReference>
<dbReference type="InterPro" id="IPR038063">
    <property type="entry name" value="Transpep_catalytic_dom"/>
</dbReference>
<feature type="chain" id="PRO_5046913600" evidence="9">
    <location>
        <begin position="33"/>
        <end position="427"/>
    </location>
</feature>
<feature type="active site" description="Nucleophile" evidence="7">
    <location>
        <position position="366"/>
    </location>
</feature>
<evidence type="ECO:0000256" key="2">
    <source>
        <dbReference type="ARBA" id="ARBA00022679"/>
    </source>
</evidence>
<dbReference type="CDD" id="cd13432">
    <property type="entry name" value="LDT_IgD_like_2"/>
    <property type="match status" value="1"/>
</dbReference>
<keyword evidence="4 7" id="KW-0573">Peptidoglycan synthesis</keyword>
<reference evidence="11 12" key="1">
    <citation type="submission" date="2024-10" db="EMBL/GenBank/DDBJ databases">
        <authorList>
            <person name="Cho J.-C."/>
        </authorList>
    </citation>
    <scope>NUCLEOTIDE SEQUENCE [LARGE SCALE GENOMIC DNA]</scope>
    <source>
        <strain evidence="11 12">KCTC29696</strain>
    </source>
</reference>
<dbReference type="PROSITE" id="PS52029">
    <property type="entry name" value="LD_TPASE"/>
    <property type="match status" value="1"/>
</dbReference>
<dbReference type="Proteomes" id="UP001607069">
    <property type="component" value="Unassembled WGS sequence"/>
</dbReference>
<evidence type="ECO:0000256" key="7">
    <source>
        <dbReference type="PROSITE-ProRule" id="PRU01373"/>
    </source>
</evidence>
<dbReference type="InterPro" id="IPR050979">
    <property type="entry name" value="LD-transpeptidase"/>
</dbReference>
<feature type="signal peptide" evidence="9">
    <location>
        <begin position="1"/>
        <end position="32"/>
    </location>
</feature>
<comment type="pathway">
    <text evidence="1 7">Cell wall biogenesis; peptidoglycan biosynthesis.</text>
</comment>
<name>A0ABW7HP73_9ACTN</name>
<feature type="region of interest" description="Disordered" evidence="8">
    <location>
        <begin position="29"/>
        <end position="65"/>
    </location>
</feature>
<dbReference type="PROSITE" id="PS51257">
    <property type="entry name" value="PROKAR_LIPOPROTEIN"/>
    <property type="match status" value="1"/>
</dbReference>
<evidence type="ECO:0000256" key="1">
    <source>
        <dbReference type="ARBA" id="ARBA00004752"/>
    </source>
</evidence>
<keyword evidence="3 7" id="KW-0133">Cell shape</keyword>